<evidence type="ECO:0000313" key="2">
    <source>
        <dbReference type="EMBL" id="MDN3689469.1"/>
    </source>
</evidence>
<keyword evidence="3" id="KW-1185">Reference proteome</keyword>
<dbReference type="SUPFAM" id="SSF88723">
    <property type="entry name" value="PIN domain-like"/>
    <property type="match status" value="1"/>
</dbReference>
<feature type="domain" description="PIN" evidence="1">
    <location>
        <begin position="2"/>
        <end position="106"/>
    </location>
</feature>
<comment type="caution">
    <text evidence="2">The sequence shown here is derived from an EMBL/GenBank/DDBJ whole genome shotgun (WGS) entry which is preliminary data.</text>
</comment>
<dbReference type="PANTHER" id="PTHR34610:SF3">
    <property type="entry name" value="SSL7007 PROTEIN"/>
    <property type="match status" value="1"/>
</dbReference>
<evidence type="ECO:0000259" key="1">
    <source>
        <dbReference type="Pfam" id="PF13470"/>
    </source>
</evidence>
<dbReference type="Gene3D" id="3.40.50.1010">
    <property type="entry name" value="5'-nuclease"/>
    <property type="match status" value="1"/>
</dbReference>
<proteinExistence type="predicted"/>
<sequence>MVLDTNILLVSISRRSPYHWVFQKLIEGAYQLSVTTEILSEYSEIIEKHMGKKVADPVLQALLELPNVEKIEIYFRWNLIKDMDDNKFIDCAVAAGADYLVTQDKDFNILEKIEFPIIKSISIAEFKRLLL</sequence>
<dbReference type="InterPro" id="IPR002716">
    <property type="entry name" value="PIN_dom"/>
</dbReference>
<name>A0ABT8C9J0_9BACT</name>
<dbReference type="Proteomes" id="UP001236663">
    <property type="component" value="Unassembled WGS sequence"/>
</dbReference>
<gene>
    <name evidence="2" type="ORF">QWZ15_16670</name>
</gene>
<dbReference type="InterPro" id="IPR002850">
    <property type="entry name" value="PIN_toxin-like"/>
</dbReference>
<dbReference type="InterPro" id="IPR029060">
    <property type="entry name" value="PIN-like_dom_sf"/>
</dbReference>
<dbReference type="PANTHER" id="PTHR34610">
    <property type="entry name" value="SSL7007 PROTEIN"/>
    <property type="match status" value="1"/>
</dbReference>
<dbReference type="RefSeq" id="WP_240459323.1">
    <property type="nucleotide sequence ID" value="NZ_JAUFQS010000029.1"/>
</dbReference>
<protein>
    <submittedName>
        <fullName evidence="2">Toxin-antitoxin system toxin component, PIN family</fullName>
    </submittedName>
</protein>
<dbReference type="Pfam" id="PF13470">
    <property type="entry name" value="PIN_3"/>
    <property type="match status" value="1"/>
</dbReference>
<reference evidence="3" key="1">
    <citation type="journal article" date="2019" name="Int. J. Syst. Evol. Microbiol.">
        <title>The Global Catalogue of Microorganisms (GCM) 10K type strain sequencing project: providing services to taxonomists for standard genome sequencing and annotation.</title>
        <authorList>
            <consortium name="The Broad Institute Genomics Platform"/>
            <consortium name="The Broad Institute Genome Sequencing Center for Infectious Disease"/>
            <person name="Wu L."/>
            <person name="Ma J."/>
        </authorList>
    </citation>
    <scope>NUCLEOTIDE SEQUENCE [LARGE SCALE GENOMIC DNA]</scope>
    <source>
        <strain evidence="3">CECT 7706</strain>
    </source>
</reference>
<accession>A0ABT8C9J0</accession>
<dbReference type="EMBL" id="JAUFQS010000029">
    <property type="protein sequence ID" value="MDN3689469.1"/>
    <property type="molecule type" value="Genomic_DNA"/>
</dbReference>
<organism evidence="2 3">
    <name type="scientific">Cyclobacterium jeungdonense</name>
    <dbReference type="NCBI Taxonomy" id="708087"/>
    <lineage>
        <taxon>Bacteria</taxon>
        <taxon>Pseudomonadati</taxon>
        <taxon>Bacteroidota</taxon>
        <taxon>Cytophagia</taxon>
        <taxon>Cytophagales</taxon>
        <taxon>Cyclobacteriaceae</taxon>
        <taxon>Cyclobacterium</taxon>
    </lineage>
</organism>
<dbReference type="NCBIfam" id="TIGR00305">
    <property type="entry name" value="putative toxin-antitoxin system toxin component, PIN family"/>
    <property type="match status" value="1"/>
</dbReference>
<evidence type="ECO:0000313" key="3">
    <source>
        <dbReference type="Proteomes" id="UP001236663"/>
    </source>
</evidence>